<dbReference type="AlphaFoldDB" id="A0AAE3QEC8"/>
<keyword evidence="2" id="KW-1185">Reference proteome</keyword>
<sequence>MSALKKSINSGFLGRAFAVIGAATAASAAVEAHRRPSARHLTTLGIEPAAFDRIRDI</sequence>
<comment type="caution">
    <text evidence="1">The sequence shown here is derived from an EMBL/GenBank/DDBJ whole genome shotgun (WGS) entry which is preliminary data.</text>
</comment>
<dbReference type="EMBL" id="JALDYZ010000003">
    <property type="protein sequence ID" value="MDI7921801.1"/>
    <property type="molecule type" value="Genomic_DNA"/>
</dbReference>
<organism evidence="1 2">
    <name type="scientific">Ferirhizobium litorale</name>
    <dbReference type="NCBI Taxonomy" id="2927786"/>
    <lineage>
        <taxon>Bacteria</taxon>
        <taxon>Pseudomonadati</taxon>
        <taxon>Pseudomonadota</taxon>
        <taxon>Alphaproteobacteria</taxon>
        <taxon>Hyphomicrobiales</taxon>
        <taxon>Rhizobiaceae</taxon>
        <taxon>Ferirhizobium</taxon>
    </lineage>
</organism>
<gene>
    <name evidence="1" type="ORF">MRS75_06840</name>
</gene>
<evidence type="ECO:0000313" key="2">
    <source>
        <dbReference type="Proteomes" id="UP001161580"/>
    </source>
</evidence>
<proteinExistence type="predicted"/>
<evidence type="ECO:0000313" key="1">
    <source>
        <dbReference type="EMBL" id="MDI7921801.1"/>
    </source>
</evidence>
<name>A0AAE3QEC8_9HYPH</name>
<reference evidence="1" key="1">
    <citation type="submission" date="2022-03" db="EMBL/GenBank/DDBJ databases">
        <title>Fererhizobium litorale gen. nov., sp. nov., isolated from sandy sediments of the Sea of Japan seashore.</title>
        <authorList>
            <person name="Romanenko L."/>
            <person name="Kurilenko V."/>
            <person name="Otstavnykh N."/>
            <person name="Svetashev V."/>
            <person name="Tekutyeva L."/>
            <person name="Isaeva M."/>
            <person name="Mikhailov V."/>
        </authorList>
    </citation>
    <scope>NUCLEOTIDE SEQUENCE</scope>
    <source>
        <strain evidence="1">KMM 9576</strain>
    </source>
</reference>
<protein>
    <submittedName>
        <fullName evidence="1">Uncharacterized protein</fullName>
    </submittedName>
</protein>
<dbReference type="RefSeq" id="WP_311786173.1">
    <property type="nucleotide sequence ID" value="NZ_JALDYY010000003.1"/>
</dbReference>
<dbReference type="Proteomes" id="UP001161580">
    <property type="component" value="Unassembled WGS sequence"/>
</dbReference>
<accession>A0AAE3QEC8</accession>